<proteinExistence type="predicted"/>
<dbReference type="GO" id="GO:0032259">
    <property type="term" value="P:methylation"/>
    <property type="evidence" value="ECO:0007669"/>
    <property type="project" value="UniProtKB-KW"/>
</dbReference>
<accession>A0A6G4WG70</accession>
<dbReference type="EMBL" id="JAAKZF010000028">
    <property type="protein sequence ID" value="NGO53226.1"/>
    <property type="molecule type" value="Genomic_DNA"/>
</dbReference>
<dbReference type="GO" id="GO:0008168">
    <property type="term" value="F:methyltransferase activity"/>
    <property type="evidence" value="ECO:0007669"/>
    <property type="project" value="UniProtKB-KW"/>
</dbReference>
<dbReference type="PANTHER" id="PTHR43861:SF1">
    <property type="entry name" value="TRANS-ACONITATE 2-METHYLTRANSFERASE"/>
    <property type="match status" value="1"/>
</dbReference>
<dbReference type="Gene3D" id="3.40.50.150">
    <property type="entry name" value="Vaccinia Virus protein VP39"/>
    <property type="match status" value="1"/>
</dbReference>
<organism evidence="4 5">
    <name type="scientific">Allomesorhizobium camelthorni</name>
    <dbReference type="NCBI Taxonomy" id="475069"/>
    <lineage>
        <taxon>Bacteria</taxon>
        <taxon>Pseudomonadati</taxon>
        <taxon>Pseudomonadota</taxon>
        <taxon>Alphaproteobacteria</taxon>
        <taxon>Hyphomicrobiales</taxon>
        <taxon>Phyllobacteriaceae</taxon>
        <taxon>Allomesorhizobium</taxon>
    </lineage>
</organism>
<sequence>MDTARDSATLDFYSASAPVYVASGIGRVSRHLASFLDLLPPEARILELGCGGGRDAEAMIAAGFEVDPTDGTPEIARKAEECLGRNVRVMRFDELDAVEVYDAVWASASLLHVPREALPQILALVFKALKPGGLHFASYKGGGTEGRDRYGRYFNYLSREDVTEAYRCSGPWEIVSVTEHLGGGYDGQQGPWVAITVRKPE</sequence>
<comment type="caution">
    <text evidence="4">The sequence shown here is derived from an EMBL/GenBank/DDBJ whole genome shotgun (WGS) entry which is preliminary data.</text>
</comment>
<evidence type="ECO:0000259" key="3">
    <source>
        <dbReference type="Pfam" id="PF13649"/>
    </source>
</evidence>
<evidence type="ECO:0000313" key="5">
    <source>
        <dbReference type="Proteomes" id="UP001642900"/>
    </source>
</evidence>
<reference evidence="4 5" key="1">
    <citation type="submission" date="2020-02" db="EMBL/GenBank/DDBJ databases">
        <title>Genome sequence of strain CCNWXJ40-4.</title>
        <authorList>
            <person name="Gao J."/>
            <person name="Sun J."/>
        </authorList>
    </citation>
    <scope>NUCLEOTIDE SEQUENCE [LARGE SCALE GENOMIC DNA]</scope>
    <source>
        <strain evidence="4 5">CCNWXJ 40-4</strain>
    </source>
</reference>
<gene>
    <name evidence="4" type="ORF">G6N73_18980</name>
</gene>
<dbReference type="Proteomes" id="UP001642900">
    <property type="component" value="Unassembled WGS sequence"/>
</dbReference>
<dbReference type="AlphaFoldDB" id="A0A6G4WG70"/>
<dbReference type="Pfam" id="PF13649">
    <property type="entry name" value="Methyltransf_25"/>
    <property type="match status" value="1"/>
</dbReference>
<dbReference type="InterPro" id="IPR029063">
    <property type="entry name" value="SAM-dependent_MTases_sf"/>
</dbReference>
<keyword evidence="1 4" id="KW-0489">Methyltransferase</keyword>
<dbReference type="SUPFAM" id="SSF53335">
    <property type="entry name" value="S-adenosyl-L-methionine-dependent methyltransferases"/>
    <property type="match status" value="1"/>
</dbReference>
<evidence type="ECO:0000256" key="1">
    <source>
        <dbReference type="ARBA" id="ARBA00022603"/>
    </source>
</evidence>
<name>A0A6G4WG70_9HYPH</name>
<protein>
    <submittedName>
        <fullName evidence="4">Class I SAM-dependent methyltransferase</fullName>
    </submittedName>
</protein>
<feature type="domain" description="Methyltransferase" evidence="3">
    <location>
        <begin position="45"/>
        <end position="133"/>
    </location>
</feature>
<dbReference type="InterPro" id="IPR041698">
    <property type="entry name" value="Methyltransf_25"/>
</dbReference>
<dbReference type="PANTHER" id="PTHR43861">
    <property type="entry name" value="TRANS-ACONITATE 2-METHYLTRANSFERASE-RELATED"/>
    <property type="match status" value="1"/>
</dbReference>
<keyword evidence="2" id="KW-0808">Transferase</keyword>
<evidence type="ECO:0000313" key="4">
    <source>
        <dbReference type="EMBL" id="NGO53226.1"/>
    </source>
</evidence>
<dbReference type="CDD" id="cd02440">
    <property type="entry name" value="AdoMet_MTases"/>
    <property type="match status" value="1"/>
</dbReference>
<keyword evidence="5" id="KW-1185">Reference proteome</keyword>
<evidence type="ECO:0000256" key="2">
    <source>
        <dbReference type="ARBA" id="ARBA00022679"/>
    </source>
</evidence>